<evidence type="ECO:0000256" key="3">
    <source>
        <dbReference type="SAM" id="MobiDB-lite"/>
    </source>
</evidence>
<dbReference type="GO" id="GO:0000028">
    <property type="term" value="P:ribosomal small subunit assembly"/>
    <property type="evidence" value="ECO:0007669"/>
    <property type="project" value="TreeGrafter"/>
</dbReference>
<organism evidence="5 6">
    <name type="scientific">Cyanidiococcus yangmingshanensis</name>
    <dbReference type="NCBI Taxonomy" id="2690220"/>
    <lineage>
        <taxon>Eukaryota</taxon>
        <taxon>Rhodophyta</taxon>
        <taxon>Bangiophyceae</taxon>
        <taxon>Cyanidiales</taxon>
        <taxon>Cyanidiaceae</taxon>
        <taxon>Cyanidiococcus</taxon>
    </lineage>
</organism>
<dbReference type="GO" id="GO:0032545">
    <property type="term" value="C:CURI complex"/>
    <property type="evidence" value="ECO:0007669"/>
    <property type="project" value="TreeGrafter"/>
</dbReference>
<dbReference type="EMBL" id="VWRR01000016">
    <property type="protein sequence ID" value="KAF6001055.1"/>
    <property type="molecule type" value="Genomic_DNA"/>
</dbReference>
<dbReference type="GO" id="GO:0034456">
    <property type="term" value="C:UTP-C complex"/>
    <property type="evidence" value="ECO:0007669"/>
    <property type="project" value="TreeGrafter"/>
</dbReference>
<evidence type="ECO:0000256" key="2">
    <source>
        <dbReference type="SAM" id="Coils"/>
    </source>
</evidence>
<dbReference type="GO" id="GO:0006364">
    <property type="term" value="P:rRNA processing"/>
    <property type="evidence" value="ECO:0007669"/>
    <property type="project" value="TreeGrafter"/>
</dbReference>
<feature type="region of interest" description="Disordered" evidence="3">
    <location>
        <begin position="109"/>
        <end position="128"/>
    </location>
</feature>
<dbReference type="InterPro" id="IPR040446">
    <property type="entry name" value="RRP7"/>
</dbReference>
<comment type="caution">
    <text evidence="5">The sequence shown here is derived from an EMBL/GenBank/DDBJ whole genome shotgun (WGS) entry which is preliminary data.</text>
</comment>
<feature type="coiled-coil region" evidence="2">
    <location>
        <begin position="39"/>
        <end position="74"/>
    </location>
</feature>
<dbReference type="Pfam" id="PF12923">
    <property type="entry name" value="RRP7"/>
    <property type="match status" value="1"/>
</dbReference>
<reference evidence="5 6" key="1">
    <citation type="journal article" date="2020" name="J. Phycol.">
        <title>Comparative genome analysis reveals Cyanidiococcus gen. nov., a new extremophilic red algal genus sister to Cyanidioschyzon (Cyanidioschyzonaceae, Rhodophyta).</title>
        <authorList>
            <person name="Liu S.-L."/>
            <person name="Chiang Y.-R."/>
            <person name="Yoon H.S."/>
            <person name="Fu H.-Y."/>
        </authorList>
    </citation>
    <scope>NUCLEOTIDE SEQUENCE [LARGE SCALE GENOMIC DNA]</scope>
    <source>
        <strain evidence="5 6">THAL066</strain>
    </source>
</reference>
<comment type="similarity">
    <text evidence="1">Belongs to the RRP7 family.</text>
</comment>
<dbReference type="Proteomes" id="UP000530660">
    <property type="component" value="Unassembled WGS sequence"/>
</dbReference>
<dbReference type="PANTHER" id="PTHR13191">
    <property type="entry name" value="RIBOSOMAL RNA PROCESSING PROTEIN 7-RELATED"/>
    <property type="match status" value="1"/>
</dbReference>
<dbReference type="AlphaFoldDB" id="A0A7J7ID89"/>
<gene>
    <name evidence="5" type="ORF">F1559_002108</name>
</gene>
<dbReference type="InterPro" id="IPR024326">
    <property type="entry name" value="RRP7_C"/>
</dbReference>
<dbReference type="PANTHER" id="PTHR13191:SF0">
    <property type="entry name" value="RIBOSOMAL RNA-PROCESSING PROTEIN 7 HOMOLOG A-RELATED"/>
    <property type="match status" value="1"/>
</dbReference>
<feature type="domain" description="Ribosomal RNA-processing protein 7 C-terminal" evidence="4">
    <location>
        <begin position="38"/>
        <end position="167"/>
    </location>
</feature>
<evidence type="ECO:0000313" key="6">
    <source>
        <dbReference type="Proteomes" id="UP000530660"/>
    </source>
</evidence>
<dbReference type="Gene3D" id="6.10.250.1770">
    <property type="match status" value="1"/>
</dbReference>
<accession>A0A7J7ID89</accession>
<keyword evidence="6" id="KW-1185">Reference proteome</keyword>
<sequence>MVSFHLKHALPTPLRGALQTNCFFDWFWLRFQYDHPVDLEVLEEECNQVMAAHERQLRRTAREAQRKRNFVDDEGFTLVMPRTRRRQHPNHAYTLANHGLARPQSEVTEATHTKPAALTSGKDRQTNGAHAGFYRFQREEEKRQKLAELQAKFERDKQRLRHLRAVRQPFLN</sequence>
<protein>
    <recommendedName>
        <fullName evidence="4">Ribosomal RNA-processing protein 7 C-terminal domain-containing protein</fullName>
    </recommendedName>
</protein>
<evidence type="ECO:0000256" key="1">
    <source>
        <dbReference type="ARBA" id="ARBA00006110"/>
    </source>
</evidence>
<evidence type="ECO:0000259" key="4">
    <source>
        <dbReference type="Pfam" id="PF12923"/>
    </source>
</evidence>
<name>A0A7J7ID89_9RHOD</name>
<feature type="coiled-coil region" evidence="2">
    <location>
        <begin position="136"/>
        <end position="166"/>
    </location>
</feature>
<dbReference type="OrthoDB" id="5390at2759"/>
<evidence type="ECO:0000313" key="5">
    <source>
        <dbReference type="EMBL" id="KAF6001055.1"/>
    </source>
</evidence>
<keyword evidence="2" id="KW-0175">Coiled coil</keyword>
<proteinExistence type="inferred from homology"/>